<protein>
    <submittedName>
        <fullName evidence="1">Uncharacterized protein</fullName>
    </submittedName>
</protein>
<reference evidence="1 2" key="1">
    <citation type="journal article" date="2012" name="J. Bacteriol.">
        <title>Draft Genome Sequence of the Soil Bacterium Burkholderia terrae Strain BS001, Which Interacts with Fungal Surface Structures.</title>
        <authorList>
            <person name="Nazir R."/>
            <person name="Hansen M.A."/>
            <person name="Sorensen S."/>
            <person name="van Elsas J.D."/>
        </authorList>
    </citation>
    <scope>NUCLEOTIDE SEQUENCE [LARGE SCALE GENOMIC DNA]</scope>
    <source>
        <strain evidence="1 2">BS001</strain>
    </source>
</reference>
<dbReference type="InterPro" id="IPR029058">
    <property type="entry name" value="AB_hydrolase_fold"/>
</dbReference>
<keyword evidence="2" id="KW-1185">Reference proteome</keyword>
<proteinExistence type="predicted"/>
<comment type="caution">
    <text evidence="1">The sequence shown here is derived from an EMBL/GenBank/DDBJ whole genome shotgun (WGS) entry which is preliminary data.</text>
</comment>
<organism evidence="1 2">
    <name type="scientific">Paraburkholderia hospita</name>
    <dbReference type="NCBI Taxonomy" id="169430"/>
    <lineage>
        <taxon>Bacteria</taxon>
        <taxon>Pseudomonadati</taxon>
        <taxon>Pseudomonadota</taxon>
        <taxon>Betaproteobacteria</taxon>
        <taxon>Burkholderiales</taxon>
        <taxon>Burkholderiaceae</taxon>
        <taxon>Paraburkholderia</taxon>
    </lineage>
</organism>
<dbReference type="Proteomes" id="UP000004980">
    <property type="component" value="Unassembled WGS sequence"/>
</dbReference>
<dbReference type="SUPFAM" id="SSF53474">
    <property type="entry name" value="alpha/beta-Hydrolases"/>
    <property type="match status" value="1"/>
</dbReference>
<dbReference type="EMBL" id="AKAU01000138">
    <property type="protein sequence ID" value="EIM97875.1"/>
    <property type="molecule type" value="Genomic_DNA"/>
</dbReference>
<evidence type="ECO:0000313" key="2">
    <source>
        <dbReference type="Proteomes" id="UP000004980"/>
    </source>
</evidence>
<sequence>MKNPAISIDPLHDIDLKEGKFEKTTAADIRRAFANLKEHGPSRHLCVFFHGGLVPEADGLKTAHQLPRNYTSSGAYPFFFIWQSDLVATVAAKLEHYSDDPGFVSAVNHTVRAVALKLTVALDIDRSLMRRRPSTKVRKPPAMTLKELAAFSKPFDTAWDKRTGAQLACSSSELDQFAQWLTAAGKSVPRKRPLFPVKRLRGLQNPLARIIRRLNSGHGHGVYTTVVEELLIAAGVADELGAPIWEEMKRFIENSFSNDATAGGTTFLNHLCEAWQENPTLRVTLIGHSAGAIYVQRFIEALDAQLAASSTLQVEVILLAAAITFERMNAGLPALYRRVSKLRVFGLDSKTEGSYWEVPPIYNKSLLYIVSSLCEADPNADKPLVGMQRYTSNSAPYADPDIRAVLEFIQRTRMVWSPTTSDAKTGYRSQARRHASFPLDTETNSSICFMLQSGF</sequence>
<gene>
    <name evidence="1" type="ORF">WQE_26905</name>
</gene>
<evidence type="ECO:0000313" key="1">
    <source>
        <dbReference type="EMBL" id="EIM97875.1"/>
    </source>
</evidence>
<name>A0ABP2PKK0_9BURK</name>
<accession>A0ABP2PKK0</accession>
<dbReference type="RefSeq" id="WP_007586572.1">
    <property type="nucleotide sequence ID" value="NZ_AKAU01000138.1"/>
</dbReference>